<protein>
    <submittedName>
        <fullName evidence="1">Uncharacterized protein</fullName>
    </submittedName>
</protein>
<dbReference type="EMBL" id="KQ256192">
    <property type="protein sequence ID" value="KNC69277.1"/>
    <property type="molecule type" value="Genomic_DNA"/>
</dbReference>
<name>A0A0L0EXS1_9EUKA</name>
<dbReference type="GeneID" id="25918720"/>
<sequence>MQQISLENGGIDQLITQSLPQWNPATHTQDLCNMLNLIIAMFAPPSLAAASVDTTQSANPGAAS</sequence>
<evidence type="ECO:0000313" key="2">
    <source>
        <dbReference type="Proteomes" id="UP000054560"/>
    </source>
</evidence>
<proteinExistence type="predicted"/>
<feature type="non-terminal residue" evidence="1">
    <location>
        <position position="64"/>
    </location>
</feature>
<gene>
    <name evidence="1" type="ORF">SARC_18216</name>
</gene>
<dbReference type="Proteomes" id="UP000054560">
    <property type="component" value="Unassembled WGS sequence"/>
</dbReference>
<keyword evidence="2" id="KW-1185">Reference proteome</keyword>
<evidence type="ECO:0000313" key="1">
    <source>
        <dbReference type="EMBL" id="KNC69277.1"/>
    </source>
</evidence>
<organism evidence="1 2">
    <name type="scientific">Sphaeroforma arctica JP610</name>
    <dbReference type="NCBI Taxonomy" id="667725"/>
    <lineage>
        <taxon>Eukaryota</taxon>
        <taxon>Ichthyosporea</taxon>
        <taxon>Ichthyophonida</taxon>
        <taxon>Sphaeroforma</taxon>
    </lineage>
</organism>
<dbReference type="AlphaFoldDB" id="A0A0L0EXS1"/>
<reference evidence="1 2" key="1">
    <citation type="submission" date="2011-02" db="EMBL/GenBank/DDBJ databases">
        <title>The Genome Sequence of Sphaeroforma arctica JP610.</title>
        <authorList>
            <consortium name="The Broad Institute Genome Sequencing Platform"/>
            <person name="Russ C."/>
            <person name="Cuomo C."/>
            <person name="Young S.K."/>
            <person name="Zeng Q."/>
            <person name="Gargeya S."/>
            <person name="Alvarado L."/>
            <person name="Berlin A."/>
            <person name="Chapman S.B."/>
            <person name="Chen Z."/>
            <person name="Freedman E."/>
            <person name="Gellesch M."/>
            <person name="Goldberg J."/>
            <person name="Griggs A."/>
            <person name="Gujja S."/>
            <person name="Heilman E."/>
            <person name="Heiman D."/>
            <person name="Howarth C."/>
            <person name="Mehta T."/>
            <person name="Neiman D."/>
            <person name="Pearson M."/>
            <person name="Roberts A."/>
            <person name="Saif S."/>
            <person name="Shea T."/>
            <person name="Shenoy N."/>
            <person name="Sisk P."/>
            <person name="Stolte C."/>
            <person name="Sykes S."/>
            <person name="White J."/>
            <person name="Yandava C."/>
            <person name="Burger G."/>
            <person name="Gray M.W."/>
            <person name="Holland P.W.H."/>
            <person name="King N."/>
            <person name="Lang F.B.F."/>
            <person name="Roger A.J."/>
            <person name="Ruiz-Trillo I."/>
            <person name="Haas B."/>
            <person name="Nusbaum C."/>
            <person name="Birren B."/>
        </authorList>
    </citation>
    <scope>NUCLEOTIDE SEQUENCE [LARGE SCALE GENOMIC DNA]</scope>
    <source>
        <strain evidence="1 2">JP610</strain>
    </source>
</reference>
<dbReference type="RefSeq" id="XP_014143179.1">
    <property type="nucleotide sequence ID" value="XM_014287704.1"/>
</dbReference>
<accession>A0A0L0EXS1</accession>